<dbReference type="PROSITE" id="PS51671">
    <property type="entry name" value="ACT"/>
    <property type="match status" value="1"/>
</dbReference>
<dbReference type="Proteomes" id="UP001059773">
    <property type="component" value="Chromosome"/>
</dbReference>
<dbReference type="Gene3D" id="3.30.2130.10">
    <property type="entry name" value="VC0802-like"/>
    <property type="match status" value="1"/>
</dbReference>
<dbReference type="EC" id="2.7.2.4" evidence="13"/>
<dbReference type="PANTHER" id="PTHR21499">
    <property type="entry name" value="ASPARTATE KINASE"/>
    <property type="match status" value="1"/>
</dbReference>
<dbReference type="InterPro" id="IPR002912">
    <property type="entry name" value="ACT_dom"/>
</dbReference>
<organism evidence="16 17">
    <name type="scientific">Oceanobacillus jeddahense</name>
    <dbReference type="NCBI Taxonomy" id="1462527"/>
    <lineage>
        <taxon>Bacteria</taxon>
        <taxon>Bacillati</taxon>
        <taxon>Bacillota</taxon>
        <taxon>Bacilli</taxon>
        <taxon>Bacillales</taxon>
        <taxon>Bacillaceae</taxon>
        <taxon>Oceanobacillus</taxon>
    </lineage>
</organism>
<dbReference type="Pfam" id="PF00696">
    <property type="entry name" value="AA_kinase"/>
    <property type="match status" value="1"/>
</dbReference>
<sequence>MKVAKFGGSSVANATQIKKVANIIKSDPSRKVVVVSAPGKRFSDDVKMTDLLIELCYAKQQNQDYDLHLENIMARFQEIIDDLDLGHAILEDIQQTIEKYLQFDISPMAQLDALKSIGEDSSAKIVSAYLKRLGLNASYVNPKEAGIFVSNEPGNAQLLPESFSMIYKLRDRNDVSVVPGFFGYSADDDLVTFSRGGSDITGAILAAGTKASLYENFTDVDSVFAVNPNFVKNPKDINVLTYKEMRELSYAGFSVFHDEALIPAFKEQIPVCIKNTNNPDASGTMVVAERDATEQCVVGIASDDGFCSLYVSKFLMNREVGFGRKLLNIFEDEGISFEHTPSGIDDMSVIFRDYQFTPEKEKIVIDRIRNELNVDTVSVHRDLAVVMVVGEGLENTIGVAAKATASFAKAGVNIDMINQGSSEVSMMFGIHAVDLEKAIQSLYKEFFTEDESNLKFPSVSARGHQ</sequence>
<dbReference type="InterPro" id="IPR054352">
    <property type="entry name" value="ACT_Aspartokinase"/>
</dbReference>
<evidence type="ECO:0000313" key="16">
    <source>
        <dbReference type="EMBL" id="UUI05395.1"/>
    </source>
</evidence>
<evidence type="ECO:0000259" key="15">
    <source>
        <dbReference type="PROSITE" id="PS51671"/>
    </source>
</evidence>
<evidence type="ECO:0000256" key="12">
    <source>
        <dbReference type="ARBA" id="ARBA00047872"/>
    </source>
</evidence>
<dbReference type="InterPro" id="IPR005260">
    <property type="entry name" value="Asp_kin_monofn"/>
</dbReference>
<comment type="pathway">
    <text evidence="4 14">Amino-acid biosynthesis; L-threonine biosynthesis; L-threonine from L-aspartate: step 1/5.</text>
</comment>
<reference evidence="16" key="1">
    <citation type="submission" date="2022-07" db="EMBL/GenBank/DDBJ databases">
        <title>FELIX.</title>
        <authorList>
            <person name="Wan K.H."/>
            <person name="Park S."/>
            <person name="Lawrence Q."/>
            <person name="Eichenberger J.P."/>
            <person name="Booth B.W."/>
            <person name="Piaggio A.J."/>
            <person name="Chandler J.C."/>
            <person name="Franklin A.B."/>
            <person name="Celniker S.E."/>
        </authorList>
    </citation>
    <scope>NUCLEOTIDE SEQUENCE</scope>
    <source>
        <strain evidence="16">QA-1986 374</strain>
    </source>
</reference>
<evidence type="ECO:0000256" key="7">
    <source>
        <dbReference type="ARBA" id="ARBA00022741"/>
    </source>
</evidence>
<evidence type="ECO:0000256" key="5">
    <source>
        <dbReference type="ARBA" id="ARBA00010122"/>
    </source>
</evidence>
<dbReference type="CDD" id="cd04245">
    <property type="entry name" value="AAK_AKiii-YclM-BS"/>
    <property type="match status" value="1"/>
</dbReference>
<evidence type="ECO:0000256" key="8">
    <source>
        <dbReference type="ARBA" id="ARBA00022777"/>
    </source>
</evidence>
<dbReference type="CDD" id="cd04911">
    <property type="entry name" value="ACT_AKiii-YclM-BS_1"/>
    <property type="match status" value="1"/>
</dbReference>
<keyword evidence="17" id="KW-1185">Reference proteome</keyword>
<comment type="catalytic activity">
    <reaction evidence="12 13">
        <text>L-aspartate + ATP = 4-phospho-L-aspartate + ADP</text>
        <dbReference type="Rhea" id="RHEA:23776"/>
        <dbReference type="ChEBI" id="CHEBI:29991"/>
        <dbReference type="ChEBI" id="CHEBI:30616"/>
        <dbReference type="ChEBI" id="CHEBI:57535"/>
        <dbReference type="ChEBI" id="CHEBI:456216"/>
        <dbReference type="EC" id="2.7.2.4"/>
    </reaction>
</comment>
<dbReference type="Pfam" id="PF22468">
    <property type="entry name" value="ACT_9"/>
    <property type="match status" value="1"/>
</dbReference>
<dbReference type="Gene3D" id="1.20.120.1320">
    <property type="entry name" value="Aspartokinase, catalytic domain"/>
    <property type="match status" value="1"/>
</dbReference>
<keyword evidence="11" id="KW-0457">Lysine biosynthesis</keyword>
<comment type="similarity">
    <text evidence="5 13">Belongs to the aspartokinase family.</text>
</comment>
<dbReference type="GO" id="GO:0004072">
    <property type="term" value="F:aspartate kinase activity"/>
    <property type="evidence" value="ECO:0007669"/>
    <property type="project" value="UniProtKB-EC"/>
</dbReference>
<evidence type="ECO:0000256" key="10">
    <source>
        <dbReference type="ARBA" id="ARBA00022915"/>
    </source>
</evidence>
<keyword evidence="6 13" id="KW-0808">Transferase</keyword>
<dbReference type="CDD" id="cd04916">
    <property type="entry name" value="ACT_AKiii-YclM-BS_2"/>
    <property type="match status" value="1"/>
</dbReference>
<keyword evidence="9" id="KW-0067">ATP-binding</keyword>
<dbReference type="SUPFAM" id="SSF53633">
    <property type="entry name" value="Carbamate kinase-like"/>
    <property type="match status" value="1"/>
</dbReference>
<keyword evidence="10" id="KW-0220">Diaminopimelate biosynthesis</keyword>
<dbReference type="SUPFAM" id="SSF55021">
    <property type="entry name" value="ACT-like"/>
    <property type="match status" value="2"/>
</dbReference>
<dbReference type="InterPro" id="IPR001341">
    <property type="entry name" value="Asp_kinase"/>
</dbReference>
<dbReference type="InterPro" id="IPR035804">
    <property type="entry name" value="AKIII_YclM_N"/>
</dbReference>
<dbReference type="PANTHER" id="PTHR21499:SF67">
    <property type="entry name" value="ASPARTOKINASE 3"/>
    <property type="match status" value="1"/>
</dbReference>
<name>A0ABY5K030_9BACI</name>
<comment type="pathway">
    <text evidence="3 14">Amino-acid biosynthesis; L-methionine biosynthesis via de novo pathway; L-homoserine from L-aspartate: step 1/3.</text>
</comment>
<evidence type="ECO:0000256" key="4">
    <source>
        <dbReference type="ARBA" id="ARBA00005139"/>
    </source>
</evidence>
<dbReference type="NCBIfam" id="NF006540">
    <property type="entry name" value="PRK09034.1"/>
    <property type="match status" value="1"/>
</dbReference>
<protein>
    <recommendedName>
        <fullName evidence="13">Aspartokinase</fullName>
        <ecNumber evidence="13">2.7.2.4</ecNumber>
    </recommendedName>
</protein>
<keyword evidence="14" id="KW-0028">Amino-acid biosynthesis</keyword>
<proteinExistence type="inferred from homology"/>
<dbReference type="PROSITE" id="PS00324">
    <property type="entry name" value="ASPARTOKINASE"/>
    <property type="match status" value="1"/>
</dbReference>
<gene>
    <name evidence="16" type="ORF">NP439_12435</name>
</gene>
<dbReference type="InterPro" id="IPR045865">
    <property type="entry name" value="ACT-like_dom_sf"/>
</dbReference>
<keyword evidence="8 13" id="KW-0418">Kinase</keyword>
<dbReference type="NCBIfam" id="TIGR00657">
    <property type="entry name" value="asp_kinases"/>
    <property type="match status" value="1"/>
</dbReference>
<evidence type="ECO:0000256" key="11">
    <source>
        <dbReference type="ARBA" id="ARBA00023154"/>
    </source>
</evidence>
<evidence type="ECO:0000256" key="6">
    <source>
        <dbReference type="ARBA" id="ARBA00022679"/>
    </source>
</evidence>
<evidence type="ECO:0000256" key="14">
    <source>
        <dbReference type="RuleBase" id="RU004249"/>
    </source>
</evidence>
<evidence type="ECO:0000256" key="3">
    <source>
        <dbReference type="ARBA" id="ARBA00004986"/>
    </source>
</evidence>
<evidence type="ECO:0000256" key="13">
    <source>
        <dbReference type="RuleBase" id="RU003448"/>
    </source>
</evidence>
<dbReference type="EMBL" id="CP101914">
    <property type="protein sequence ID" value="UUI05395.1"/>
    <property type="molecule type" value="Genomic_DNA"/>
</dbReference>
<dbReference type="InterPro" id="IPR001048">
    <property type="entry name" value="Asp/Glu/Uridylate_kinase"/>
</dbReference>
<evidence type="ECO:0000313" key="17">
    <source>
        <dbReference type="Proteomes" id="UP001059773"/>
    </source>
</evidence>
<comment type="pathway">
    <text evidence="2 14">Amino-acid biosynthesis; L-lysine biosynthesis via DAP pathway; (S)-tetrahydrodipicolinate from L-aspartate: step 1/4.</text>
</comment>
<evidence type="ECO:0000256" key="1">
    <source>
        <dbReference type="ARBA" id="ARBA00003121"/>
    </source>
</evidence>
<dbReference type="RefSeq" id="WP_256710254.1">
    <property type="nucleotide sequence ID" value="NZ_CP101914.1"/>
</dbReference>
<accession>A0ABY5K030</accession>
<evidence type="ECO:0000256" key="9">
    <source>
        <dbReference type="ARBA" id="ARBA00022840"/>
    </source>
</evidence>
<evidence type="ECO:0000256" key="2">
    <source>
        <dbReference type="ARBA" id="ARBA00004766"/>
    </source>
</evidence>
<dbReference type="PIRSF" id="PIRSF000726">
    <property type="entry name" value="Asp_kin"/>
    <property type="match status" value="1"/>
</dbReference>
<dbReference type="Gene3D" id="3.40.1160.10">
    <property type="entry name" value="Acetylglutamate kinase-like"/>
    <property type="match status" value="1"/>
</dbReference>
<feature type="domain" description="ACT" evidence="15">
    <location>
        <begin position="388"/>
        <end position="462"/>
    </location>
</feature>
<keyword evidence="7" id="KW-0547">Nucleotide-binding</keyword>
<dbReference type="InterPro" id="IPR036393">
    <property type="entry name" value="AceGlu_kinase-like_sf"/>
</dbReference>
<dbReference type="InterPro" id="IPR042199">
    <property type="entry name" value="AsparK_Bifunc_asparK/hSer_DH"/>
</dbReference>
<comment type="function">
    <text evidence="1">Catalyzes the phosphorylation of the beta-carboxyl group of aspartic acid with ATP to yield 4-phospho-L-aspartate, which is involved in the branched biosynthetic pathway leading to the biosynthesis of amino acids threonine, isoleucine and methionine.</text>
</comment>
<dbReference type="InterPro" id="IPR018042">
    <property type="entry name" value="Aspartate_kinase_CS"/>
</dbReference>